<feature type="region of interest" description="Disordered" evidence="1">
    <location>
        <begin position="70"/>
        <end position="94"/>
    </location>
</feature>
<proteinExistence type="predicted"/>
<organism evidence="2">
    <name type="scientific">Magnetococcus massalia (strain MO-1)</name>
    <dbReference type="NCBI Taxonomy" id="451514"/>
    <lineage>
        <taxon>Bacteria</taxon>
        <taxon>Pseudomonadati</taxon>
        <taxon>Pseudomonadota</taxon>
        <taxon>Magnetococcia</taxon>
        <taxon>Magnetococcales</taxon>
        <taxon>Magnetococcaceae</taxon>
        <taxon>Magnetococcus</taxon>
    </lineage>
</organism>
<accession>A0A1S7LHX9</accession>
<gene>
    <name evidence="2" type="ORF">MAGMO_2393</name>
</gene>
<sequence>MAIEMTDKQRYWLGHIYASEQFDGSVKAYADAHGLEVNALYDWKNRLGRKGLLDLQAEEPPRFEKLIVEESQEQGGGASHVSQRGNCRGATARDKPVMEATTASGLGTIMMRPDNDLPEVFVCRDPVDFRKGIVGLAALVESELELDPLSSQLFVFTNRRRNGVKVLYWERNGFCLWQKRLEQERFHWLHHSAGSVGHITGQQLNWLLDGYDITRMKPHKTLEYSCIS</sequence>
<dbReference type="PANTHER" id="PTHR36455">
    <property type="match status" value="1"/>
</dbReference>
<dbReference type="EMBL" id="LO017727">
    <property type="protein sequence ID" value="CRH06552.1"/>
    <property type="molecule type" value="Genomic_DNA"/>
</dbReference>
<evidence type="ECO:0000313" key="2">
    <source>
        <dbReference type="EMBL" id="CRH06552.1"/>
    </source>
</evidence>
<name>A0A1S7LHX9_MAGMO</name>
<dbReference type="Pfam" id="PF05717">
    <property type="entry name" value="TnpB_IS66"/>
    <property type="match status" value="1"/>
</dbReference>
<reference evidence="2" key="1">
    <citation type="submission" date="2015-04" db="EMBL/GenBank/DDBJ databases">
        <authorList>
            <person name="Syromyatnikov M.Y."/>
            <person name="Popov V.N."/>
        </authorList>
    </citation>
    <scope>NUCLEOTIDE SEQUENCE</scope>
    <source>
        <strain evidence="2">MO-1</strain>
    </source>
</reference>
<dbReference type="AlphaFoldDB" id="A0A1S7LHX9"/>
<dbReference type="NCBIfam" id="NF033819">
    <property type="entry name" value="IS66_TnpB"/>
    <property type="match status" value="1"/>
</dbReference>
<evidence type="ECO:0000256" key="1">
    <source>
        <dbReference type="SAM" id="MobiDB-lite"/>
    </source>
</evidence>
<protein>
    <recommendedName>
        <fullName evidence="3">Transposase</fullName>
    </recommendedName>
</protein>
<dbReference type="InterPro" id="IPR008878">
    <property type="entry name" value="Transposase_IS66_Orf2"/>
</dbReference>
<evidence type="ECO:0008006" key="3">
    <source>
        <dbReference type="Google" id="ProtNLM"/>
    </source>
</evidence>
<dbReference type="PANTHER" id="PTHR36455:SF1">
    <property type="entry name" value="BLR8292 PROTEIN"/>
    <property type="match status" value="1"/>
</dbReference>